<dbReference type="PANTHER" id="PTHR11373:SF4">
    <property type="entry name" value="DEOXYNUCLEOSIDE TRIPHOSPHATE TRIPHOSPHOHYDROLASE SAMHD1"/>
    <property type="match status" value="1"/>
</dbReference>
<feature type="domain" description="HD/PDEase" evidence="1">
    <location>
        <begin position="51"/>
        <end position="232"/>
    </location>
</feature>
<dbReference type="OrthoDB" id="8895at2157"/>
<keyword evidence="2" id="KW-0378">Hydrolase</keyword>
<gene>
    <name evidence="2" type="ORF">MMINT_00310</name>
</gene>
<proteinExistence type="predicted"/>
<dbReference type="GO" id="GO:0006203">
    <property type="term" value="P:dGTP catabolic process"/>
    <property type="evidence" value="ECO:0007669"/>
    <property type="project" value="TreeGrafter"/>
</dbReference>
<dbReference type="Pfam" id="PF01966">
    <property type="entry name" value="HD"/>
    <property type="match status" value="1"/>
</dbReference>
<keyword evidence="3" id="KW-1185">Reference proteome</keyword>
<dbReference type="AlphaFoldDB" id="R9T3K3"/>
<dbReference type="Proteomes" id="UP000014070">
    <property type="component" value="Chromosome"/>
</dbReference>
<sequence>MQQNTCKLFKDPIYGYVQIPEKMVRQFIDSACFQRLRRIGQTSYTPLYPAALHNRFIHSIGVYHLGKIAFESLKKDVCKRYQDCKDLEWDYLEDVFETACLLHDVGHAPFSHSGEEYYLTNGKSDDPLYELLKSTVSDESFTQDMEYYLENTKSAAPHEIMSVIVSIVSFKEYFKDSESKSLFARCITGYIHQKPNGFEEYLENILIKLLNSPIIDVDKLDYLIRDAYVTGYDNIHLDYTRLLNSIMMQKIGEEYELVFDKGALSVLENVIYAHDSEKKWIQSHPIILYEQFLIRYTIKHVNSCMRKDNQVDHENLICFDAITEKGKKFQDTTISYLCDDDLIFLVKNVCPDKLTQEYFERNRWRRPLWKSKSEFRSIINTIGLEAIDEINRYFKRIYNFLSEKEIPVLDDTTIKEFEDMISNLKEIDNPKLKTDKQKNLELDAKTLKFMEFIREMLKCKNIPFDIVILKSNDFKSGFQKEELSNTKIYFPSLDKVNKLKVVLNTLNFTEDSMEMYYIYYRPAYEDDSLVKINLSEFMNGLRKYLMPN</sequence>
<accession>R9T3K3</accession>
<evidence type="ECO:0000313" key="2">
    <source>
        <dbReference type="EMBL" id="AGN25447.1"/>
    </source>
</evidence>
<dbReference type="KEGG" id="mer:MMINT_00310"/>
<dbReference type="Gene3D" id="1.10.3210.10">
    <property type="entry name" value="Hypothetical protein af1432"/>
    <property type="match status" value="1"/>
</dbReference>
<dbReference type="InterPro" id="IPR050135">
    <property type="entry name" value="dGTPase-like"/>
</dbReference>
<dbReference type="SUPFAM" id="SSF109604">
    <property type="entry name" value="HD-domain/PDEase-like"/>
    <property type="match status" value="1"/>
</dbReference>
<organism evidence="2 3">
    <name type="scientific">Methanomassiliicoccus intestinalis (strain Issoire-Mx1)</name>
    <dbReference type="NCBI Taxonomy" id="1295009"/>
    <lineage>
        <taxon>Archaea</taxon>
        <taxon>Methanobacteriati</taxon>
        <taxon>Thermoplasmatota</taxon>
        <taxon>Thermoplasmata</taxon>
        <taxon>Methanomassiliicoccales</taxon>
        <taxon>Methanomassiliicoccaceae</taxon>
        <taxon>Methanomassiliicoccus</taxon>
    </lineage>
</organism>
<dbReference type="InterPro" id="IPR006674">
    <property type="entry name" value="HD_domain"/>
</dbReference>
<dbReference type="CDD" id="cd00077">
    <property type="entry name" value="HDc"/>
    <property type="match status" value="1"/>
</dbReference>
<dbReference type="SMART" id="SM00471">
    <property type="entry name" value="HDc"/>
    <property type="match status" value="1"/>
</dbReference>
<reference evidence="2 3" key="1">
    <citation type="journal article" date="2013" name="Genome Announc.">
        <title>Genome sequence of 'Candidatus Methanomassiliicoccus intestinalis' Issoire-Mx1, a third thermoplasmatales-related methanogenic archaeon from human feces.</title>
        <authorList>
            <person name="Borrel G."/>
            <person name="Harris H.M."/>
            <person name="Parisot N."/>
            <person name="Gaci N."/>
            <person name="Tottey W."/>
            <person name="Mihajlovski A."/>
            <person name="Deane J."/>
            <person name="Gribaldo S."/>
            <person name="Bardot O."/>
            <person name="Peyretaillade E."/>
            <person name="Peyret P."/>
            <person name="O'Toole P.W."/>
            <person name="Brugere J.F."/>
        </authorList>
    </citation>
    <scope>NUCLEOTIDE SEQUENCE [LARGE SCALE GENOMIC DNA]</scope>
    <source>
        <strain evidence="2 3">Issoire-Mx1</strain>
    </source>
</reference>
<dbReference type="RefSeq" id="WP_020447972.1">
    <property type="nucleotide sequence ID" value="NC_021353.1"/>
</dbReference>
<dbReference type="GeneID" id="41322477"/>
<dbReference type="STRING" id="1295009.MMINT_00310"/>
<dbReference type="InterPro" id="IPR003607">
    <property type="entry name" value="HD/PDEase_dom"/>
</dbReference>
<dbReference type="HOGENOM" id="CLU_496856_0_0_2"/>
<protein>
    <submittedName>
        <fullName evidence="2">dGTP triphosphohydrolase</fullName>
    </submittedName>
</protein>
<dbReference type="GO" id="GO:0008832">
    <property type="term" value="F:dGTPase activity"/>
    <property type="evidence" value="ECO:0007669"/>
    <property type="project" value="TreeGrafter"/>
</dbReference>
<dbReference type="InParanoid" id="R9T3K3"/>
<dbReference type="PANTHER" id="PTHR11373">
    <property type="entry name" value="DEOXYNUCLEOSIDE TRIPHOSPHATE TRIPHOSPHOHYDROLASE"/>
    <property type="match status" value="1"/>
</dbReference>
<dbReference type="EMBL" id="CP005934">
    <property type="protein sequence ID" value="AGN25447.1"/>
    <property type="molecule type" value="Genomic_DNA"/>
</dbReference>
<evidence type="ECO:0000259" key="1">
    <source>
        <dbReference type="SMART" id="SM00471"/>
    </source>
</evidence>
<name>R9T3K3_METII</name>
<evidence type="ECO:0000313" key="3">
    <source>
        <dbReference type="Proteomes" id="UP000014070"/>
    </source>
</evidence>